<accession>A0A937CRU3</accession>
<dbReference type="InterPro" id="IPR051203">
    <property type="entry name" value="Polysaccharide_Synthase-Rel"/>
</dbReference>
<evidence type="ECO:0000256" key="3">
    <source>
        <dbReference type="ARBA" id="ARBA00013189"/>
    </source>
</evidence>
<dbReference type="GO" id="GO:0003978">
    <property type="term" value="F:UDP-glucose 4-epimerase activity"/>
    <property type="evidence" value="ECO:0007669"/>
    <property type="project" value="UniProtKB-EC"/>
</dbReference>
<evidence type="ECO:0000259" key="10">
    <source>
        <dbReference type="Pfam" id="PF08485"/>
    </source>
</evidence>
<gene>
    <name evidence="11" type="ORF">JJ685_07905</name>
</gene>
<dbReference type="Pfam" id="PF08485">
    <property type="entry name" value="Polysacc_syn_2C"/>
    <property type="match status" value="1"/>
</dbReference>
<dbReference type="PANTHER" id="PTHR43318">
    <property type="entry name" value="UDP-N-ACETYLGLUCOSAMINE 4,6-DEHYDRATASE"/>
    <property type="match status" value="1"/>
</dbReference>
<keyword evidence="5" id="KW-0448">Lipopolysaccharide biosynthesis</keyword>
<comment type="similarity">
    <text evidence="2">Belongs to the polysaccharide synthase family.</text>
</comment>
<evidence type="ECO:0000256" key="7">
    <source>
        <dbReference type="ARBA" id="ARBA00031367"/>
    </source>
</evidence>
<dbReference type="RefSeq" id="WP_201673625.1">
    <property type="nucleotide sequence ID" value="NZ_JAEQNE010000001.1"/>
</dbReference>
<name>A0A937CRU3_9BURK</name>
<dbReference type="Proteomes" id="UP000599109">
    <property type="component" value="Unassembled WGS sequence"/>
</dbReference>
<evidence type="ECO:0000313" key="11">
    <source>
        <dbReference type="EMBL" id="MBL0391065.1"/>
    </source>
</evidence>
<organism evidence="11 12">
    <name type="scientific">Ramlibacter monticola</name>
    <dbReference type="NCBI Taxonomy" id="1926872"/>
    <lineage>
        <taxon>Bacteria</taxon>
        <taxon>Pseudomonadati</taxon>
        <taxon>Pseudomonadota</taxon>
        <taxon>Betaproteobacteria</taxon>
        <taxon>Burkholderiales</taxon>
        <taxon>Comamonadaceae</taxon>
        <taxon>Ramlibacter</taxon>
    </lineage>
</organism>
<dbReference type="InterPro" id="IPR036291">
    <property type="entry name" value="NAD(P)-bd_dom_sf"/>
</dbReference>
<dbReference type="EMBL" id="JAEQNE010000001">
    <property type="protein sequence ID" value="MBL0391065.1"/>
    <property type="molecule type" value="Genomic_DNA"/>
</dbReference>
<reference evidence="11 12" key="1">
    <citation type="journal article" date="2017" name="Int. J. Syst. Evol. Microbiol.">
        <title>Ramlibacter monticola sp. nov., isolated from forest soil.</title>
        <authorList>
            <person name="Chaudhary D.K."/>
            <person name="Kim J."/>
        </authorList>
    </citation>
    <scope>NUCLEOTIDE SEQUENCE [LARGE SCALE GENOMIC DNA]</scope>
    <source>
        <strain evidence="11 12">KACC 19175</strain>
    </source>
</reference>
<dbReference type="InterPro" id="IPR013692">
    <property type="entry name" value="CapD_C"/>
</dbReference>
<dbReference type="CDD" id="cd05237">
    <property type="entry name" value="UDP_invert_4-6DH_SDR_e"/>
    <property type="match status" value="1"/>
</dbReference>
<protein>
    <recommendedName>
        <fullName evidence="4">UDP-glucose 4-epimerase</fullName>
        <ecNumber evidence="3">5.1.3.2</ecNumber>
    </recommendedName>
    <alternativeName>
        <fullName evidence="8">Galactowaldenase</fullName>
    </alternativeName>
    <alternativeName>
        <fullName evidence="7">UDP-galactose 4-epimerase</fullName>
    </alternativeName>
</protein>
<feature type="domain" description="UDP-glucose 4-epimerase CapD C-terminal" evidence="10">
    <location>
        <begin position="284"/>
        <end position="331"/>
    </location>
</feature>
<dbReference type="Gene3D" id="3.40.50.720">
    <property type="entry name" value="NAD(P)-binding Rossmann-like Domain"/>
    <property type="match status" value="1"/>
</dbReference>
<evidence type="ECO:0000259" key="9">
    <source>
        <dbReference type="Pfam" id="PF02719"/>
    </source>
</evidence>
<dbReference type="InterPro" id="IPR003869">
    <property type="entry name" value="Polysac_CapD-like"/>
</dbReference>
<evidence type="ECO:0000313" key="12">
    <source>
        <dbReference type="Proteomes" id="UP000599109"/>
    </source>
</evidence>
<comment type="caution">
    <text evidence="11">The sequence shown here is derived from an EMBL/GenBank/DDBJ whole genome shotgun (WGS) entry which is preliminary data.</text>
</comment>
<keyword evidence="6" id="KW-0413">Isomerase</keyword>
<dbReference type="EC" id="5.1.3.2" evidence="3"/>
<sequence length="335" mass="37655">MFKDKTLLITGGTGSFGNAVLQRFIHSDFGEIRVFSRDEKKQEDMRIALKSDKVKFYIGDVRDYDAVDDAMRGVDYVFHAAALKQVPSCEFYPMEAVRTNVLGAENVMRAAIANGARRCVVLSTDKAVYPINAMGMSKAMMEKVMVAKSRLSDPEHTVLCATRYGNVMASRGSVIPLFLDQIAQGKPITVTDPAMTRFMMSLEESVDLVLYAFQNARPGDIFVQKAPAATVGDLAEAMKKLFHSKAEIKIIGTRHGEKLYESLISREEMARSEDLGGYYRIPADSRDLNYNKYFVEGEPEISQIDDYTSHNTRRLDVREVMETLTKLDLIRNALR</sequence>
<evidence type="ECO:0000256" key="2">
    <source>
        <dbReference type="ARBA" id="ARBA00007430"/>
    </source>
</evidence>
<keyword evidence="12" id="KW-1185">Reference proteome</keyword>
<comment type="catalytic activity">
    <reaction evidence="1">
        <text>UDP-alpha-D-glucose = UDP-alpha-D-galactose</text>
        <dbReference type="Rhea" id="RHEA:22168"/>
        <dbReference type="ChEBI" id="CHEBI:58885"/>
        <dbReference type="ChEBI" id="CHEBI:66914"/>
        <dbReference type="EC" id="5.1.3.2"/>
    </reaction>
</comment>
<evidence type="ECO:0000256" key="4">
    <source>
        <dbReference type="ARBA" id="ARBA00018569"/>
    </source>
</evidence>
<feature type="domain" description="Polysaccharide biosynthesis protein CapD-like" evidence="9">
    <location>
        <begin position="7"/>
        <end position="281"/>
    </location>
</feature>
<dbReference type="AlphaFoldDB" id="A0A937CRU3"/>
<dbReference type="GO" id="GO:0009103">
    <property type="term" value="P:lipopolysaccharide biosynthetic process"/>
    <property type="evidence" value="ECO:0007669"/>
    <property type="project" value="UniProtKB-KW"/>
</dbReference>
<evidence type="ECO:0000256" key="1">
    <source>
        <dbReference type="ARBA" id="ARBA00000083"/>
    </source>
</evidence>
<dbReference type="PANTHER" id="PTHR43318:SF2">
    <property type="entry name" value="UDP-N-ACETYLGLUCOSAMINE 4,6-DEHYDRATASE (INVERTING)"/>
    <property type="match status" value="1"/>
</dbReference>
<evidence type="ECO:0000256" key="6">
    <source>
        <dbReference type="ARBA" id="ARBA00023235"/>
    </source>
</evidence>
<evidence type="ECO:0000256" key="5">
    <source>
        <dbReference type="ARBA" id="ARBA00022985"/>
    </source>
</evidence>
<dbReference type="SUPFAM" id="SSF51735">
    <property type="entry name" value="NAD(P)-binding Rossmann-fold domains"/>
    <property type="match status" value="1"/>
</dbReference>
<evidence type="ECO:0000256" key="8">
    <source>
        <dbReference type="ARBA" id="ARBA00033067"/>
    </source>
</evidence>
<proteinExistence type="inferred from homology"/>
<dbReference type="Pfam" id="PF02719">
    <property type="entry name" value="Polysacc_synt_2"/>
    <property type="match status" value="1"/>
</dbReference>